<name>A0ABS7TQY6_9BACT</name>
<feature type="region of interest" description="Disordered" evidence="5">
    <location>
        <begin position="28"/>
        <end position="79"/>
    </location>
</feature>
<dbReference type="InterPro" id="IPR011047">
    <property type="entry name" value="Quinoprotein_ADH-like_sf"/>
</dbReference>
<feature type="compositionally biased region" description="Pro residues" evidence="5">
    <location>
        <begin position="44"/>
        <end position="59"/>
    </location>
</feature>
<keyword evidence="4" id="KW-0472">Membrane</keyword>
<dbReference type="PANTHER" id="PTHR21419">
    <property type="match status" value="1"/>
</dbReference>
<proteinExistence type="predicted"/>
<keyword evidence="3" id="KW-1133">Transmembrane helix</keyword>
<protein>
    <submittedName>
        <fullName evidence="7">FG-GAP-like repeat-containing protein</fullName>
    </submittedName>
</protein>
<dbReference type="InterPro" id="IPR045232">
    <property type="entry name" value="FAM234"/>
</dbReference>
<dbReference type="Pfam" id="PF13360">
    <property type="entry name" value="PQQ_2"/>
    <property type="match status" value="1"/>
</dbReference>
<sequence length="572" mass="58908">MTRARTFVILAISAVIAGCTGTEPAKDKVVATPAAAPPSEKTEPTPPPTPAPEAVPTRPPGEFDVSPAIPGEQASTPPVRRVEGAPLQILWKAQVGKTTFRTTMALVDGQIVIGTHGATLDGKNEGSDGVYVLEARTGARTRLIHTPGGGDRDVGGVAIDGDTVWFTTDNSQIVAATLAGKVLWTAKASGKVRPAPALADLDGDGALDVVVGDESGVLRALHGKTGATLWHKKSGTNEYNARGYIAAVAIADLDGDGQDDVVAGARDAILAAYRGRDGEVLWQQARDSGIHASPTIADFDLDGKPEVLAAWSYGDLSVHDGATGEPRWATVVQQDGAGIDGLFATPAPLAGDPGVIVAGTAWWDDNDGVVLVGAERREFRSFEQRVSASAVVMDLADDGRLDAIVGTEKGLLLAFSPDGGRRELARLGGPIEAPAMVADVDGDGTQELLVASNDGSLTCFTTGSKTPTPIPRFRGASPHNRGDIGKVALGWHSGQVDAGEKAPGGRGIRIDYLRCCQDLVDAATRAPAPDNARLLDAASKCNSLAAAAVERANAIAAVKLAAAPADLPASCE</sequence>
<reference evidence="7" key="1">
    <citation type="submission" date="2021-08" db="EMBL/GenBank/DDBJ databases">
        <authorList>
            <person name="Stevens D.C."/>
        </authorList>
    </citation>
    <scope>NUCLEOTIDE SEQUENCE</scope>
    <source>
        <strain evidence="7">DSM 53165</strain>
    </source>
</reference>
<gene>
    <name evidence="7" type="ORF">K7C98_15125</name>
</gene>
<dbReference type="SUPFAM" id="SSF50998">
    <property type="entry name" value="Quinoprotein alcohol dehydrogenase-like"/>
    <property type="match status" value="1"/>
</dbReference>
<evidence type="ECO:0000256" key="5">
    <source>
        <dbReference type="SAM" id="MobiDB-lite"/>
    </source>
</evidence>
<dbReference type="InterPro" id="IPR002372">
    <property type="entry name" value="PQQ_rpt_dom"/>
</dbReference>
<evidence type="ECO:0000256" key="2">
    <source>
        <dbReference type="ARBA" id="ARBA00022692"/>
    </source>
</evidence>
<accession>A0ABS7TQY6</accession>
<dbReference type="PANTHER" id="PTHR21419:SF23">
    <property type="entry name" value="PROTEIN DEFECTIVE IN EXINE FORMATION 1"/>
    <property type="match status" value="1"/>
</dbReference>
<comment type="subcellular location">
    <subcellularLocation>
        <location evidence="1">Membrane</location>
        <topology evidence="1">Single-pass membrane protein</topology>
    </subcellularLocation>
</comment>
<evidence type="ECO:0000313" key="8">
    <source>
        <dbReference type="Proteomes" id="UP001139031"/>
    </source>
</evidence>
<dbReference type="Gene3D" id="2.130.10.10">
    <property type="entry name" value="YVTN repeat-like/Quinoprotein amine dehydrogenase"/>
    <property type="match status" value="1"/>
</dbReference>
<organism evidence="7 8">
    <name type="scientific">Nannocystis pusilla</name>
    <dbReference type="NCBI Taxonomy" id="889268"/>
    <lineage>
        <taxon>Bacteria</taxon>
        <taxon>Pseudomonadati</taxon>
        <taxon>Myxococcota</taxon>
        <taxon>Polyangia</taxon>
        <taxon>Nannocystales</taxon>
        <taxon>Nannocystaceae</taxon>
        <taxon>Nannocystis</taxon>
    </lineage>
</organism>
<evidence type="ECO:0000259" key="6">
    <source>
        <dbReference type="Pfam" id="PF13360"/>
    </source>
</evidence>
<keyword evidence="8" id="KW-1185">Reference proteome</keyword>
<evidence type="ECO:0000256" key="3">
    <source>
        <dbReference type="ARBA" id="ARBA00022989"/>
    </source>
</evidence>
<evidence type="ECO:0000313" key="7">
    <source>
        <dbReference type="EMBL" id="MBZ5710591.1"/>
    </source>
</evidence>
<dbReference type="PROSITE" id="PS51257">
    <property type="entry name" value="PROKAR_LIPOPROTEIN"/>
    <property type="match status" value="1"/>
</dbReference>
<feature type="domain" description="Pyrrolo-quinoline quinone repeat" evidence="6">
    <location>
        <begin position="155"/>
        <end position="334"/>
    </location>
</feature>
<keyword evidence="2" id="KW-0812">Transmembrane</keyword>
<dbReference type="RefSeq" id="WP_224192361.1">
    <property type="nucleotide sequence ID" value="NZ_JAIRAU010000019.1"/>
</dbReference>
<evidence type="ECO:0000256" key="4">
    <source>
        <dbReference type="ARBA" id="ARBA00023136"/>
    </source>
</evidence>
<dbReference type="InterPro" id="IPR015943">
    <property type="entry name" value="WD40/YVTN_repeat-like_dom_sf"/>
</dbReference>
<dbReference type="SUPFAM" id="SSF69318">
    <property type="entry name" value="Integrin alpha N-terminal domain"/>
    <property type="match status" value="1"/>
</dbReference>
<evidence type="ECO:0000256" key="1">
    <source>
        <dbReference type="ARBA" id="ARBA00004167"/>
    </source>
</evidence>
<comment type="caution">
    <text evidence="7">The sequence shown here is derived from an EMBL/GenBank/DDBJ whole genome shotgun (WGS) entry which is preliminary data.</text>
</comment>
<dbReference type="Gene3D" id="2.40.10.480">
    <property type="match status" value="1"/>
</dbReference>
<dbReference type="Proteomes" id="UP001139031">
    <property type="component" value="Unassembled WGS sequence"/>
</dbReference>
<dbReference type="InterPro" id="IPR028994">
    <property type="entry name" value="Integrin_alpha_N"/>
</dbReference>
<dbReference type="EMBL" id="JAIRAU010000019">
    <property type="protein sequence ID" value="MBZ5710591.1"/>
    <property type="molecule type" value="Genomic_DNA"/>
</dbReference>